<feature type="compositionally biased region" description="Basic and acidic residues" evidence="1">
    <location>
        <begin position="1"/>
        <end position="13"/>
    </location>
</feature>
<feature type="compositionally biased region" description="Acidic residues" evidence="1">
    <location>
        <begin position="741"/>
        <end position="750"/>
    </location>
</feature>
<dbReference type="HOGENOM" id="CLU_370921_0_0_1"/>
<organism evidence="2 3">
    <name type="scientific">Paxillus involutus ATCC 200175</name>
    <dbReference type="NCBI Taxonomy" id="664439"/>
    <lineage>
        <taxon>Eukaryota</taxon>
        <taxon>Fungi</taxon>
        <taxon>Dikarya</taxon>
        <taxon>Basidiomycota</taxon>
        <taxon>Agaricomycotina</taxon>
        <taxon>Agaricomycetes</taxon>
        <taxon>Agaricomycetidae</taxon>
        <taxon>Boletales</taxon>
        <taxon>Paxilineae</taxon>
        <taxon>Paxillaceae</taxon>
        <taxon>Paxillus</taxon>
    </lineage>
</organism>
<accession>A0A0C9TJA9</accession>
<feature type="region of interest" description="Disordered" evidence="1">
    <location>
        <begin position="331"/>
        <end position="408"/>
    </location>
</feature>
<feature type="compositionally biased region" description="Basic and acidic residues" evidence="1">
    <location>
        <begin position="35"/>
        <end position="45"/>
    </location>
</feature>
<feature type="region of interest" description="Disordered" evidence="1">
    <location>
        <begin position="213"/>
        <end position="232"/>
    </location>
</feature>
<feature type="region of interest" description="Disordered" evidence="1">
    <location>
        <begin position="105"/>
        <end position="160"/>
    </location>
</feature>
<feature type="region of interest" description="Disordered" evidence="1">
    <location>
        <begin position="1"/>
        <end position="50"/>
    </location>
</feature>
<feature type="region of interest" description="Disordered" evidence="1">
    <location>
        <begin position="425"/>
        <end position="540"/>
    </location>
</feature>
<name>A0A0C9TJA9_PAXIN</name>
<feature type="compositionally biased region" description="Basic and acidic residues" evidence="1">
    <location>
        <begin position="372"/>
        <end position="382"/>
    </location>
</feature>
<reference evidence="2 3" key="1">
    <citation type="submission" date="2014-06" db="EMBL/GenBank/DDBJ databases">
        <authorList>
            <consortium name="DOE Joint Genome Institute"/>
            <person name="Kuo A."/>
            <person name="Kohler A."/>
            <person name="Nagy L.G."/>
            <person name="Floudas D."/>
            <person name="Copeland A."/>
            <person name="Barry K.W."/>
            <person name="Cichocki N."/>
            <person name="Veneault-Fourrey C."/>
            <person name="LaButti K."/>
            <person name="Lindquist E.A."/>
            <person name="Lipzen A."/>
            <person name="Lundell T."/>
            <person name="Morin E."/>
            <person name="Murat C."/>
            <person name="Sun H."/>
            <person name="Tunlid A."/>
            <person name="Henrissat B."/>
            <person name="Grigoriev I.V."/>
            <person name="Hibbett D.S."/>
            <person name="Martin F."/>
            <person name="Nordberg H.P."/>
            <person name="Cantor M.N."/>
            <person name="Hua S.X."/>
        </authorList>
    </citation>
    <scope>NUCLEOTIDE SEQUENCE [LARGE SCALE GENOMIC DNA]</scope>
    <source>
        <strain evidence="2 3">ATCC 200175</strain>
    </source>
</reference>
<keyword evidence="3" id="KW-1185">Reference proteome</keyword>
<feature type="region of interest" description="Disordered" evidence="1">
    <location>
        <begin position="727"/>
        <end position="750"/>
    </location>
</feature>
<evidence type="ECO:0000313" key="3">
    <source>
        <dbReference type="Proteomes" id="UP000053647"/>
    </source>
</evidence>
<dbReference type="Proteomes" id="UP000053647">
    <property type="component" value="Unassembled WGS sequence"/>
</dbReference>
<evidence type="ECO:0000256" key="1">
    <source>
        <dbReference type="SAM" id="MobiDB-lite"/>
    </source>
</evidence>
<gene>
    <name evidence="2" type="ORF">PAXINDRAFT_11778</name>
</gene>
<dbReference type="EMBL" id="KN819336">
    <property type="protein sequence ID" value="KIJ15665.1"/>
    <property type="molecule type" value="Genomic_DNA"/>
</dbReference>
<sequence>MNPTDILRHESRYTNEPPALYQQSRQEHAQWPPRPTERDTYDRVPRGCPDYGPRHPLPTCDPGCYHFQLPQRTIYFVGPNGQYPVPVCDEHTTYPVPYENLYKPEHKPLPNTATPPQHDPAEPFIPSSLHSPTQDPRHTPSIVEQHRDQPTSLPHPASMYSFIPPHRMTNQYSYQRAYHRSAEAELTEPARADAASRSASRLSSTVEGIFTDGAAPVPAGQGLPRDQSLPPRPTMPPWEVVGERNVLGLHGGDIVETVIINGVPVTALRCSPKHAGTMNSLSSGTSTLSSMVLLELPAVNPLDSPEQRKAREEISAYLRATNTPAHVVFFPSHEADDMEEPKRKEPKGKERARDEPIAEQSSAPSLSAPEYQRQDDTEDPAHHASSSTMKSYVRKTGPTARGIRINVPPMMATSSADLLHLLSPKQSQTPREPVTPSVPPTAHTPKETQNESSIHYHPQAPNLMPMSPPPTRAEPHARRRSQTQSTEYLTPPETPQRTSRSGSQASSLLRRSDEDLPATPEEHVQTVPQEANESRESVEADEFEADLRFNVGVLARQCLREAETMTTAFARCNTLSSEALDSARSTHVLLSMALTATLGPLGREVDVNIDLTDNHQLSWRDRYEGMVASMHRTMNRVSGLLNEFPRGDRIRRHLASVSAVAERLDYLTRKLEDSIDRITYIRLASQLKAKHTAIRKSNITEEARRETFQTFSHGENMEIEGLRQRMNQLEARRRAQRSDPTSEESGLESA</sequence>
<evidence type="ECO:0000313" key="2">
    <source>
        <dbReference type="EMBL" id="KIJ15665.1"/>
    </source>
</evidence>
<feature type="compositionally biased region" description="Polar residues" evidence="1">
    <location>
        <begin position="495"/>
        <end position="509"/>
    </location>
</feature>
<feature type="compositionally biased region" description="Basic and acidic residues" evidence="1">
    <location>
        <begin position="510"/>
        <end position="524"/>
    </location>
</feature>
<reference evidence="3" key="2">
    <citation type="submission" date="2015-01" db="EMBL/GenBank/DDBJ databases">
        <title>Evolutionary Origins and Diversification of the Mycorrhizal Mutualists.</title>
        <authorList>
            <consortium name="DOE Joint Genome Institute"/>
            <consortium name="Mycorrhizal Genomics Consortium"/>
            <person name="Kohler A."/>
            <person name="Kuo A."/>
            <person name="Nagy L.G."/>
            <person name="Floudas D."/>
            <person name="Copeland A."/>
            <person name="Barry K.W."/>
            <person name="Cichocki N."/>
            <person name="Veneault-Fourrey C."/>
            <person name="LaButti K."/>
            <person name="Lindquist E.A."/>
            <person name="Lipzen A."/>
            <person name="Lundell T."/>
            <person name="Morin E."/>
            <person name="Murat C."/>
            <person name="Riley R."/>
            <person name="Ohm R."/>
            <person name="Sun H."/>
            <person name="Tunlid A."/>
            <person name="Henrissat B."/>
            <person name="Grigoriev I.V."/>
            <person name="Hibbett D.S."/>
            <person name="Martin F."/>
        </authorList>
    </citation>
    <scope>NUCLEOTIDE SEQUENCE [LARGE SCALE GENOMIC DNA]</scope>
    <source>
        <strain evidence="3">ATCC 200175</strain>
    </source>
</reference>
<proteinExistence type="predicted"/>
<dbReference type="OrthoDB" id="2685624at2759"/>
<feature type="compositionally biased region" description="Basic and acidic residues" evidence="1">
    <location>
        <begin position="340"/>
        <end position="356"/>
    </location>
</feature>
<dbReference type="AlphaFoldDB" id="A0A0C9TJA9"/>
<protein>
    <submittedName>
        <fullName evidence="2">Uncharacterized protein</fullName>
    </submittedName>
</protein>